<sequence>MRRAVADSDDDEDYEIIVGADGSDLTRNLYAEDESLASFDASIANLDGTVDKSTDSTERLRREIRQAELGLRSTNNALSPIASTSPDMPSTNKRRHASTSGVETSPVPSRAAKRAKTLKTYSASAGTIRHTSLTAETSFDRAMDEASALHTSQSVHFSEHSSAAVGPSSVPAAAALPSASLQQDFMDHEPNMMFHDSGSTIADRSSEEERMLAQTLAGRKITSTPAIGPPRSGAQHSSSIPFTASEHGNSAKSSVKHPLPGHVIPNEATLANDMAHEQPNDGAVDGTPSKDSHADAQTPIDGASDQTANPALPENFNPSPIVEIPRHESTTRRRASDSTQTSTRGRKQKTQEDKAPSDPLNSDDKAIGLPKERYQPRPRRRRATGLPEEEIDYSVRPEKAAKVKRVKSSGAATSSTATLSAAKRKDAGPEADQNAADDITTLPEDDVASKASNNQAHVEPADPEAGTEAITKASAEAPSTLPDVESSHPTKDKPDTAADEIFVKPAKPAPAARNSKSSRSKRSHTTIFEDHVELVSPRHATPSLSQQQAKRKSALANVQNEASKKKRKVVDSDDEDEAFGVDENDESEEVHDSPPKKRGRGRPPKSTTKAQRKSAETVTEEQEDKVDAAPDADKTQTKKRGSGRPPSKAASEAPDPEASNASTTPENPLENPAPDKGQQTPAVETATDRPSQDASKIPTPSPEKQVTAAPEKSASKTSPTSHSPIKSSLAVPLRVGLSRRQRIPSLLRMVKPVRPRKEG</sequence>
<feature type="region of interest" description="Disordered" evidence="1">
    <location>
        <begin position="69"/>
        <end position="123"/>
    </location>
</feature>
<feature type="compositionally biased region" description="Basic and acidic residues" evidence="1">
    <location>
        <begin position="485"/>
        <end position="496"/>
    </location>
</feature>
<dbReference type="OrthoDB" id="5404794at2759"/>
<dbReference type="RefSeq" id="XP_033589749.1">
    <property type="nucleotide sequence ID" value="XM_033738085.1"/>
</dbReference>
<evidence type="ECO:0000313" key="3">
    <source>
        <dbReference type="Proteomes" id="UP000799767"/>
    </source>
</evidence>
<name>A0A6A6PSU9_9PEZI</name>
<gene>
    <name evidence="2" type="ORF">BDY17DRAFT_345799</name>
</gene>
<dbReference type="GeneID" id="54479087"/>
<accession>A0A6A6PSU9</accession>
<evidence type="ECO:0000313" key="2">
    <source>
        <dbReference type="EMBL" id="KAF2483179.1"/>
    </source>
</evidence>
<protein>
    <submittedName>
        <fullName evidence="2">Uncharacterized protein</fullName>
    </submittedName>
</protein>
<reference evidence="2" key="1">
    <citation type="journal article" date="2020" name="Stud. Mycol.">
        <title>101 Dothideomycetes genomes: a test case for predicting lifestyles and emergence of pathogens.</title>
        <authorList>
            <person name="Haridas S."/>
            <person name="Albert R."/>
            <person name="Binder M."/>
            <person name="Bloem J."/>
            <person name="Labutti K."/>
            <person name="Salamov A."/>
            <person name="Andreopoulos B."/>
            <person name="Baker S."/>
            <person name="Barry K."/>
            <person name="Bills G."/>
            <person name="Bluhm B."/>
            <person name="Cannon C."/>
            <person name="Castanera R."/>
            <person name="Culley D."/>
            <person name="Daum C."/>
            <person name="Ezra D."/>
            <person name="Gonzalez J."/>
            <person name="Henrissat B."/>
            <person name="Kuo A."/>
            <person name="Liang C."/>
            <person name="Lipzen A."/>
            <person name="Lutzoni F."/>
            <person name="Magnuson J."/>
            <person name="Mondo S."/>
            <person name="Nolan M."/>
            <person name="Ohm R."/>
            <person name="Pangilinan J."/>
            <person name="Park H.-J."/>
            <person name="Ramirez L."/>
            <person name="Alfaro M."/>
            <person name="Sun H."/>
            <person name="Tritt A."/>
            <person name="Yoshinaga Y."/>
            <person name="Zwiers L.-H."/>
            <person name="Turgeon B."/>
            <person name="Goodwin S."/>
            <person name="Spatafora J."/>
            <person name="Crous P."/>
            <person name="Grigoriev I."/>
        </authorList>
    </citation>
    <scope>NUCLEOTIDE SEQUENCE</scope>
    <source>
        <strain evidence="2">CBS 113389</strain>
    </source>
</reference>
<dbReference type="AlphaFoldDB" id="A0A6A6PSU9"/>
<feature type="compositionally biased region" description="Polar residues" evidence="1">
    <location>
        <begin position="98"/>
        <end position="107"/>
    </location>
</feature>
<evidence type="ECO:0000256" key="1">
    <source>
        <dbReference type="SAM" id="MobiDB-lite"/>
    </source>
</evidence>
<feature type="compositionally biased region" description="Basic and acidic residues" evidence="1">
    <location>
        <begin position="625"/>
        <end position="636"/>
    </location>
</feature>
<organism evidence="2 3">
    <name type="scientific">Neohortaea acidophila</name>
    <dbReference type="NCBI Taxonomy" id="245834"/>
    <lineage>
        <taxon>Eukaryota</taxon>
        <taxon>Fungi</taxon>
        <taxon>Dikarya</taxon>
        <taxon>Ascomycota</taxon>
        <taxon>Pezizomycotina</taxon>
        <taxon>Dothideomycetes</taxon>
        <taxon>Dothideomycetidae</taxon>
        <taxon>Mycosphaerellales</taxon>
        <taxon>Teratosphaeriaceae</taxon>
        <taxon>Neohortaea</taxon>
    </lineage>
</organism>
<dbReference type="Proteomes" id="UP000799767">
    <property type="component" value="Unassembled WGS sequence"/>
</dbReference>
<keyword evidence="3" id="KW-1185">Reference proteome</keyword>
<feature type="compositionally biased region" description="Low complexity" evidence="1">
    <location>
        <begin position="408"/>
        <end position="421"/>
    </location>
</feature>
<feature type="compositionally biased region" description="Acidic residues" evidence="1">
    <location>
        <begin position="572"/>
        <end position="589"/>
    </location>
</feature>
<feature type="compositionally biased region" description="Basic and acidic residues" evidence="1">
    <location>
        <begin position="324"/>
        <end position="336"/>
    </location>
</feature>
<feature type="region of interest" description="Disordered" evidence="1">
    <location>
        <begin position="218"/>
        <end position="732"/>
    </location>
</feature>
<feature type="compositionally biased region" description="Polar residues" evidence="1">
    <location>
        <begin position="715"/>
        <end position="726"/>
    </location>
</feature>
<feature type="compositionally biased region" description="Polar residues" evidence="1">
    <location>
        <begin position="234"/>
        <end position="253"/>
    </location>
</feature>
<feature type="compositionally biased region" description="Low complexity" evidence="1">
    <location>
        <begin position="504"/>
        <end position="515"/>
    </location>
</feature>
<feature type="compositionally biased region" description="Polar residues" evidence="1">
    <location>
        <begin position="72"/>
        <end position="91"/>
    </location>
</feature>
<feature type="compositionally biased region" description="Basic and acidic residues" evidence="1">
    <location>
        <begin position="349"/>
        <end position="375"/>
    </location>
</feature>
<proteinExistence type="predicted"/>
<dbReference type="EMBL" id="MU001635">
    <property type="protein sequence ID" value="KAF2483179.1"/>
    <property type="molecule type" value="Genomic_DNA"/>
</dbReference>